<keyword evidence="2" id="KW-1185">Reference proteome</keyword>
<accession>A0A2H3J7T5</accession>
<protein>
    <submittedName>
        <fullName evidence="1">Uncharacterized protein</fullName>
    </submittedName>
</protein>
<evidence type="ECO:0000313" key="1">
    <source>
        <dbReference type="EMBL" id="PCH38286.1"/>
    </source>
</evidence>
<name>A0A2H3J7T5_WOLCO</name>
<dbReference type="Proteomes" id="UP000218811">
    <property type="component" value="Unassembled WGS sequence"/>
</dbReference>
<dbReference type="AlphaFoldDB" id="A0A2H3J7T5"/>
<proteinExistence type="predicted"/>
<sequence>MIPWPQIAFQPRKLVFRVMLALPNVSGHTEYLDVDFCEHLLETAAANNAIALPSIRTLKIRDVRPSTLAIAARLFPDVRALKITHTGRDDYSTVYRLASWSRLDTVTIA</sequence>
<organism evidence="1 2">
    <name type="scientific">Wolfiporia cocos (strain MD-104)</name>
    <name type="common">Brown rot fungus</name>
    <dbReference type="NCBI Taxonomy" id="742152"/>
    <lineage>
        <taxon>Eukaryota</taxon>
        <taxon>Fungi</taxon>
        <taxon>Dikarya</taxon>
        <taxon>Basidiomycota</taxon>
        <taxon>Agaricomycotina</taxon>
        <taxon>Agaricomycetes</taxon>
        <taxon>Polyporales</taxon>
        <taxon>Phaeolaceae</taxon>
        <taxon>Wolfiporia</taxon>
    </lineage>
</organism>
<gene>
    <name evidence="1" type="ORF">WOLCODRAFT_136148</name>
</gene>
<evidence type="ECO:0000313" key="2">
    <source>
        <dbReference type="Proteomes" id="UP000218811"/>
    </source>
</evidence>
<reference evidence="1 2" key="1">
    <citation type="journal article" date="2012" name="Science">
        <title>The Paleozoic origin of enzymatic lignin decomposition reconstructed from 31 fungal genomes.</title>
        <authorList>
            <person name="Floudas D."/>
            <person name="Binder M."/>
            <person name="Riley R."/>
            <person name="Barry K."/>
            <person name="Blanchette R.A."/>
            <person name="Henrissat B."/>
            <person name="Martinez A.T."/>
            <person name="Otillar R."/>
            <person name="Spatafora J.W."/>
            <person name="Yadav J.S."/>
            <person name="Aerts A."/>
            <person name="Benoit I."/>
            <person name="Boyd A."/>
            <person name="Carlson A."/>
            <person name="Copeland A."/>
            <person name="Coutinho P.M."/>
            <person name="de Vries R.P."/>
            <person name="Ferreira P."/>
            <person name="Findley K."/>
            <person name="Foster B."/>
            <person name="Gaskell J."/>
            <person name="Glotzer D."/>
            <person name="Gorecki P."/>
            <person name="Heitman J."/>
            <person name="Hesse C."/>
            <person name="Hori C."/>
            <person name="Igarashi K."/>
            <person name="Jurgens J.A."/>
            <person name="Kallen N."/>
            <person name="Kersten P."/>
            <person name="Kohler A."/>
            <person name="Kuees U."/>
            <person name="Kumar T.K.A."/>
            <person name="Kuo A."/>
            <person name="LaButti K."/>
            <person name="Larrondo L.F."/>
            <person name="Lindquist E."/>
            <person name="Ling A."/>
            <person name="Lombard V."/>
            <person name="Lucas S."/>
            <person name="Lundell T."/>
            <person name="Martin R."/>
            <person name="McLaughlin D.J."/>
            <person name="Morgenstern I."/>
            <person name="Morin E."/>
            <person name="Murat C."/>
            <person name="Nagy L.G."/>
            <person name="Nolan M."/>
            <person name="Ohm R.A."/>
            <person name="Patyshakuliyeva A."/>
            <person name="Rokas A."/>
            <person name="Ruiz-Duenas F.J."/>
            <person name="Sabat G."/>
            <person name="Salamov A."/>
            <person name="Samejima M."/>
            <person name="Schmutz J."/>
            <person name="Slot J.C."/>
            <person name="St John F."/>
            <person name="Stenlid J."/>
            <person name="Sun H."/>
            <person name="Sun S."/>
            <person name="Syed K."/>
            <person name="Tsang A."/>
            <person name="Wiebenga A."/>
            <person name="Young D."/>
            <person name="Pisabarro A."/>
            <person name="Eastwood D.C."/>
            <person name="Martin F."/>
            <person name="Cullen D."/>
            <person name="Grigoriev I.V."/>
            <person name="Hibbett D.S."/>
        </authorList>
    </citation>
    <scope>NUCLEOTIDE SEQUENCE [LARGE SCALE GENOMIC DNA]</scope>
    <source>
        <strain evidence="1 2">MD-104</strain>
    </source>
</reference>
<dbReference type="EMBL" id="KB467942">
    <property type="protein sequence ID" value="PCH38286.1"/>
    <property type="molecule type" value="Genomic_DNA"/>
</dbReference>